<evidence type="ECO:0000313" key="2">
    <source>
        <dbReference type="Proteomes" id="UP000759537"/>
    </source>
</evidence>
<accession>A0A9P5N4I3</accession>
<sequence>MGELHDWFRKNNPVVMHIRRPASGMDLHNYGQLVKLLRFKSCYAIGGWEIPGKGPPTMNLLIAPFVQGLIGLAFPTTGIPEIPKPRLSPLDPAAYIVGGNGSGGLNAAGGVGERMSRQWSGTLAWPGTDFTRDERKEVRAQVTATASKGDPLELTWPEVLSLAPAGPAVSMDDLDAWISKNNSVVMDIDPTPGTDEPSYRQLVKLLRDKNCYAVAGWEIPGNGKSTMNLLIAPFKQGLLGAAFPTTGIPEIPKPQLTQLDPAVRQTIFKLLSPQMRNLPEPQLSQAITQIFVGQQNRFRAIQGGSILT</sequence>
<gene>
    <name evidence="1" type="ORF">DFH94DRAFT_158514</name>
</gene>
<dbReference type="AlphaFoldDB" id="A0A9P5N4I3"/>
<dbReference type="OrthoDB" id="7690434at2759"/>
<organism evidence="1 2">
    <name type="scientific">Russula ochroleuca</name>
    <dbReference type="NCBI Taxonomy" id="152965"/>
    <lineage>
        <taxon>Eukaryota</taxon>
        <taxon>Fungi</taxon>
        <taxon>Dikarya</taxon>
        <taxon>Basidiomycota</taxon>
        <taxon>Agaricomycotina</taxon>
        <taxon>Agaricomycetes</taxon>
        <taxon>Russulales</taxon>
        <taxon>Russulaceae</taxon>
        <taxon>Russula</taxon>
    </lineage>
</organism>
<name>A0A9P5N4I3_9AGAM</name>
<dbReference type="Proteomes" id="UP000759537">
    <property type="component" value="Unassembled WGS sequence"/>
</dbReference>
<protein>
    <submittedName>
        <fullName evidence="1">Uncharacterized protein</fullName>
    </submittedName>
</protein>
<dbReference type="EMBL" id="WHVB01000002">
    <property type="protein sequence ID" value="KAF8485875.1"/>
    <property type="molecule type" value="Genomic_DNA"/>
</dbReference>
<reference evidence="1" key="2">
    <citation type="journal article" date="2020" name="Nat. Commun.">
        <title>Large-scale genome sequencing of mycorrhizal fungi provides insights into the early evolution of symbiotic traits.</title>
        <authorList>
            <person name="Miyauchi S."/>
            <person name="Kiss E."/>
            <person name="Kuo A."/>
            <person name="Drula E."/>
            <person name="Kohler A."/>
            <person name="Sanchez-Garcia M."/>
            <person name="Morin E."/>
            <person name="Andreopoulos B."/>
            <person name="Barry K.W."/>
            <person name="Bonito G."/>
            <person name="Buee M."/>
            <person name="Carver A."/>
            <person name="Chen C."/>
            <person name="Cichocki N."/>
            <person name="Clum A."/>
            <person name="Culley D."/>
            <person name="Crous P.W."/>
            <person name="Fauchery L."/>
            <person name="Girlanda M."/>
            <person name="Hayes R.D."/>
            <person name="Keri Z."/>
            <person name="LaButti K."/>
            <person name="Lipzen A."/>
            <person name="Lombard V."/>
            <person name="Magnuson J."/>
            <person name="Maillard F."/>
            <person name="Murat C."/>
            <person name="Nolan M."/>
            <person name="Ohm R.A."/>
            <person name="Pangilinan J."/>
            <person name="Pereira M.F."/>
            <person name="Perotto S."/>
            <person name="Peter M."/>
            <person name="Pfister S."/>
            <person name="Riley R."/>
            <person name="Sitrit Y."/>
            <person name="Stielow J.B."/>
            <person name="Szollosi G."/>
            <person name="Zifcakova L."/>
            <person name="Stursova M."/>
            <person name="Spatafora J.W."/>
            <person name="Tedersoo L."/>
            <person name="Vaario L.M."/>
            <person name="Yamada A."/>
            <person name="Yan M."/>
            <person name="Wang P."/>
            <person name="Xu J."/>
            <person name="Bruns T."/>
            <person name="Baldrian P."/>
            <person name="Vilgalys R."/>
            <person name="Dunand C."/>
            <person name="Henrissat B."/>
            <person name="Grigoriev I.V."/>
            <person name="Hibbett D."/>
            <person name="Nagy L.G."/>
            <person name="Martin F.M."/>
        </authorList>
    </citation>
    <scope>NUCLEOTIDE SEQUENCE</scope>
    <source>
        <strain evidence="1">Prilba</strain>
    </source>
</reference>
<proteinExistence type="predicted"/>
<keyword evidence="2" id="KW-1185">Reference proteome</keyword>
<evidence type="ECO:0000313" key="1">
    <source>
        <dbReference type="EMBL" id="KAF8485875.1"/>
    </source>
</evidence>
<comment type="caution">
    <text evidence="1">The sequence shown here is derived from an EMBL/GenBank/DDBJ whole genome shotgun (WGS) entry which is preliminary data.</text>
</comment>
<reference evidence="1" key="1">
    <citation type="submission" date="2019-10" db="EMBL/GenBank/DDBJ databases">
        <authorList>
            <consortium name="DOE Joint Genome Institute"/>
            <person name="Kuo A."/>
            <person name="Miyauchi S."/>
            <person name="Kiss E."/>
            <person name="Drula E."/>
            <person name="Kohler A."/>
            <person name="Sanchez-Garcia M."/>
            <person name="Andreopoulos B."/>
            <person name="Barry K.W."/>
            <person name="Bonito G."/>
            <person name="Buee M."/>
            <person name="Carver A."/>
            <person name="Chen C."/>
            <person name="Cichocki N."/>
            <person name="Clum A."/>
            <person name="Culley D."/>
            <person name="Crous P.W."/>
            <person name="Fauchery L."/>
            <person name="Girlanda M."/>
            <person name="Hayes R."/>
            <person name="Keri Z."/>
            <person name="LaButti K."/>
            <person name="Lipzen A."/>
            <person name="Lombard V."/>
            <person name="Magnuson J."/>
            <person name="Maillard F."/>
            <person name="Morin E."/>
            <person name="Murat C."/>
            <person name="Nolan M."/>
            <person name="Ohm R."/>
            <person name="Pangilinan J."/>
            <person name="Pereira M."/>
            <person name="Perotto S."/>
            <person name="Peter M."/>
            <person name="Riley R."/>
            <person name="Sitrit Y."/>
            <person name="Stielow B."/>
            <person name="Szollosi G."/>
            <person name="Zifcakova L."/>
            <person name="Stursova M."/>
            <person name="Spatafora J.W."/>
            <person name="Tedersoo L."/>
            <person name="Vaario L.-M."/>
            <person name="Yamada A."/>
            <person name="Yan M."/>
            <person name="Wang P."/>
            <person name="Xu J."/>
            <person name="Bruns T."/>
            <person name="Baldrian P."/>
            <person name="Vilgalys R."/>
            <person name="Henrissat B."/>
            <person name="Grigoriev I.V."/>
            <person name="Hibbett D."/>
            <person name="Nagy L.G."/>
            <person name="Martin F.M."/>
        </authorList>
    </citation>
    <scope>NUCLEOTIDE SEQUENCE</scope>
    <source>
        <strain evidence="1">Prilba</strain>
    </source>
</reference>